<dbReference type="AlphaFoldDB" id="A0A939J8Z0"/>
<feature type="region of interest" description="Disordered" evidence="1">
    <location>
        <begin position="192"/>
        <end position="230"/>
    </location>
</feature>
<evidence type="ECO:0008006" key="4">
    <source>
        <dbReference type="Google" id="ProtNLM"/>
    </source>
</evidence>
<dbReference type="RefSeq" id="WP_206940728.1">
    <property type="nucleotide sequence ID" value="NZ_JAFLNF010000004.1"/>
</dbReference>
<keyword evidence="3" id="KW-1185">Reference proteome</keyword>
<evidence type="ECO:0000256" key="1">
    <source>
        <dbReference type="SAM" id="MobiDB-lite"/>
    </source>
</evidence>
<evidence type="ECO:0000313" key="3">
    <source>
        <dbReference type="Proteomes" id="UP000664779"/>
    </source>
</evidence>
<accession>A0A939J8Z0</accession>
<feature type="compositionally biased region" description="Acidic residues" evidence="1">
    <location>
        <begin position="203"/>
        <end position="221"/>
    </location>
</feature>
<reference evidence="2" key="1">
    <citation type="submission" date="2021-03" db="EMBL/GenBank/DDBJ databases">
        <title>Roseibium sp. CAU 1637 isolated from Incheon.</title>
        <authorList>
            <person name="Kim W."/>
        </authorList>
    </citation>
    <scope>NUCLEOTIDE SEQUENCE</scope>
    <source>
        <strain evidence="2">CAU 1637</strain>
    </source>
</reference>
<dbReference type="EMBL" id="JAFLNF010000004">
    <property type="protein sequence ID" value="MBO0345816.1"/>
    <property type="molecule type" value="Genomic_DNA"/>
</dbReference>
<gene>
    <name evidence="2" type="ORF">J0X15_11350</name>
</gene>
<comment type="caution">
    <text evidence="2">The sequence shown here is derived from an EMBL/GenBank/DDBJ whole genome shotgun (WGS) entry which is preliminary data.</text>
</comment>
<organism evidence="2 3">
    <name type="scientific">Roseibium limicola</name>
    <dbReference type="NCBI Taxonomy" id="2816037"/>
    <lineage>
        <taxon>Bacteria</taxon>
        <taxon>Pseudomonadati</taxon>
        <taxon>Pseudomonadota</taxon>
        <taxon>Alphaproteobacteria</taxon>
        <taxon>Hyphomicrobiales</taxon>
        <taxon>Stappiaceae</taxon>
        <taxon>Roseibium</taxon>
    </lineage>
</organism>
<protein>
    <recommendedName>
        <fullName evidence="4">DUF937 domain-containing protein</fullName>
    </recommendedName>
</protein>
<proteinExistence type="predicted"/>
<sequence>MKDNPLVPFAFDPTELVREAQSRFGWSETELGTAMSALLGAAMSGMQASSGMPGMPGMSGQSLPSAFSAGKVPDPMSFFQSGMMGKDEAPHLALVYGPAPMREAIAVQISTLTGLQRDAIMDMMPVAATLAVGQIARPYVPEEARELLDAFMRGFARGRPKPQPTASEYMQGYSEAVQSFWTGFMRPFSGGGSSAWAAKHEPPEDEPEDDLEDDLEPEPQDEISPAGVSAARFDTMVNDWMTRGRELQLTQFNAFESLFDRSAKDPEGGSSRD</sequence>
<dbReference type="Proteomes" id="UP000664779">
    <property type="component" value="Unassembled WGS sequence"/>
</dbReference>
<name>A0A939J8Z0_9HYPH</name>
<evidence type="ECO:0000313" key="2">
    <source>
        <dbReference type="EMBL" id="MBO0345816.1"/>
    </source>
</evidence>